<dbReference type="OrthoDB" id="5311491at2759"/>
<feature type="domain" description="AB hydrolase-1" evidence="1">
    <location>
        <begin position="30"/>
        <end position="357"/>
    </location>
</feature>
<keyword evidence="3" id="KW-1185">Reference proteome</keyword>
<reference evidence="2" key="1">
    <citation type="journal article" date="2021" name="New Phytol.">
        <title>Evolutionary innovations through gain and loss of genes in the ectomycorrhizal Boletales.</title>
        <authorList>
            <person name="Wu G."/>
            <person name="Miyauchi S."/>
            <person name="Morin E."/>
            <person name="Kuo A."/>
            <person name="Drula E."/>
            <person name="Varga T."/>
            <person name="Kohler A."/>
            <person name="Feng B."/>
            <person name="Cao Y."/>
            <person name="Lipzen A."/>
            <person name="Daum C."/>
            <person name="Hundley H."/>
            <person name="Pangilinan J."/>
            <person name="Johnson J."/>
            <person name="Barry K."/>
            <person name="LaButti K."/>
            <person name="Ng V."/>
            <person name="Ahrendt S."/>
            <person name="Min B."/>
            <person name="Choi I.G."/>
            <person name="Park H."/>
            <person name="Plett J.M."/>
            <person name="Magnuson J."/>
            <person name="Spatafora J.W."/>
            <person name="Nagy L.G."/>
            <person name="Henrissat B."/>
            <person name="Grigoriev I.V."/>
            <person name="Yang Z.L."/>
            <person name="Xu J."/>
            <person name="Martin F.M."/>
        </authorList>
    </citation>
    <scope>NUCLEOTIDE SEQUENCE</scope>
    <source>
        <strain evidence="2">KKN 215</strain>
    </source>
</reference>
<dbReference type="InterPro" id="IPR029058">
    <property type="entry name" value="AB_hydrolase_fold"/>
</dbReference>
<organism evidence="2 3">
    <name type="scientific">Cristinia sonorae</name>
    <dbReference type="NCBI Taxonomy" id="1940300"/>
    <lineage>
        <taxon>Eukaryota</taxon>
        <taxon>Fungi</taxon>
        <taxon>Dikarya</taxon>
        <taxon>Basidiomycota</taxon>
        <taxon>Agaricomycotina</taxon>
        <taxon>Agaricomycetes</taxon>
        <taxon>Agaricomycetidae</taxon>
        <taxon>Agaricales</taxon>
        <taxon>Pleurotineae</taxon>
        <taxon>Stephanosporaceae</taxon>
        <taxon>Cristinia</taxon>
    </lineage>
</organism>
<gene>
    <name evidence="2" type="ORF">BXZ70DRAFT_974987</name>
</gene>
<dbReference type="InterPro" id="IPR000073">
    <property type="entry name" value="AB_hydrolase_1"/>
</dbReference>
<protein>
    <recommendedName>
        <fullName evidence="1">AB hydrolase-1 domain-containing protein</fullName>
    </recommendedName>
</protein>
<dbReference type="Gene3D" id="3.40.50.1820">
    <property type="entry name" value="alpha/beta hydrolase"/>
    <property type="match status" value="1"/>
</dbReference>
<accession>A0A8K0XNA5</accession>
<dbReference type="Pfam" id="PF12697">
    <property type="entry name" value="Abhydrolase_6"/>
    <property type="match status" value="1"/>
</dbReference>
<sequence>MPLAPVDATGIQLHYEDSGAPPGCTVYTTVLFIHGIYFNGGIFKPMFPYAAQNNLRFVSLDARDNGGSTLFSEEELKQLRSPRREDQEAFVKQRVFELAAFLHWYIEQEKIPPLQEQSSERIGGISLACWSAGNSLGVSFLAHADVIPQTTRTFLERYLRSYIIYDPPMSPFGIPMPPSDELYSPARDPMLPLDRMASVILPYLIGHYNNDGPLTYQAFRATNLAEFPSRHDFCRSLDWKPVDGNDVNPADFESITELQALTRSAIPSLALNPEIFATFTDRLVDDGEHATEYFPKVTLECVVGSRTISATMYAVYALKGMVLQREAAGRKGRKIAFHVFDGANHAWHWLRPEPTAAFFGMIV</sequence>
<evidence type="ECO:0000313" key="2">
    <source>
        <dbReference type="EMBL" id="KAH8096637.1"/>
    </source>
</evidence>
<comment type="caution">
    <text evidence="2">The sequence shown here is derived from an EMBL/GenBank/DDBJ whole genome shotgun (WGS) entry which is preliminary data.</text>
</comment>
<evidence type="ECO:0000313" key="3">
    <source>
        <dbReference type="Proteomes" id="UP000813824"/>
    </source>
</evidence>
<evidence type="ECO:0000259" key="1">
    <source>
        <dbReference type="Pfam" id="PF12697"/>
    </source>
</evidence>
<dbReference type="Proteomes" id="UP000813824">
    <property type="component" value="Unassembled WGS sequence"/>
</dbReference>
<dbReference type="EMBL" id="JAEVFJ010000023">
    <property type="protein sequence ID" value="KAH8096637.1"/>
    <property type="molecule type" value="Genomic_DNA"/>
</dbReference>
<proteinExistence type="predicted"/>
<dbReference type="AlphaFoldDB" id="A0A8K0XNA5"/>
<name>A0A8K0XNA5_9AGAR</name>
<dbReference type="SUPFAM" id="SSF53474">
    <property type="entry name" value="alpha/beta-Hydrolases"/>
    <property type="match status" value="1"/>
</dbReference>